<dbReference type="InterPro" id="IPR036736">
    <property type="entry name" value="ACP-like_sf"/>
</dbReference>
<dbReference type="RefSeq" id="WP_319963281.1">
    <property type="nucleotide sequence ID" value="NZ_JAXARY010000058.1"/>
</dbReference>
<sequence length="532" mass="58913">FEEQNLTYTELNARANQLAHYLIEQGVGPEVLVGICMERSLDMVIGLLGILKAGGAYVPLDPHYPQERLLFMLDDIAPIVVLTQAKFANFAFGNSHVFILDSDWTRIGTYSTVNPYIIIKPENLAYCIYTSGSTGQPKGAGVPHQGILNRLQWMQAEYGLNCTDAVLQKTPYSFDVSVWEFFWPLMTGARLIVAPPELHKDSQGLIDLIQSAGITTVHFVPSMLLAFVDTPGAEHCTSLKRVICSGEALSADLVQRFQQKLPAGLHNLYGPTEASVDVSYWACPMECRATEIPIGKPIANLRLYILDRSLNPVPIGTPGELHIGGIGLGRGYLNQPDLTAEKFIPDPFGQPGSRLYKTGDLVRYRQDGNIDYLGRIDHQVKIRGFRIELGEIEAQLLKQVDVKDAVVVAREDQPGDKRLVAYVVPQAEATEAEQAIVERLKVTLRQHLPDYMVPSAFVVLEAMPLSANGKLDRKQLPAPDLSEQLKKTYVAPRTNTERVLAEIWQEVLGVEQVGIEDDFFELGGHSLLATQL</sequence>
<dbReference type="InterPro" id="IPR010071">
    <property type="entry name" value="AA_adenyl_dom"/>
</dbReference>
<dbReference type="Pfam" id="PF00501">
    <property type="entry name" value="AMP-binding"/>
    <property type="match status" value="1"/>
</dbReference>
<dbReference type="PANTHER" id="PTHR45527:SF14">
    <property type="entry name" value="PLIPASTATIN SYNTHASE SUBUNIT B"/>
    <property type="match status" value="1"/>
</dbReference>
<reference evidence="2 3" key="1">
    <citation type="submission" date="2023-11" db="EMBL/GenBank/DDBJ databases">
        <authorList>
            <person name="Ouyang M.-Y."/>
        </authorList>
    </citation>
    <scope>NUCLEOTIDE SEQUENCE [LARGE SCALE GENOMIC DNA]</scope>
    <source>
        <strain evidence="2 3">OY6</strain>
    </source>
</reference>
<feature type="domain" description="Carrier" evidence="1">
    <location>
        <begin position="491"/>
        <end position="532"/>
    </location>
</feature>
<dbReference type="Proteomes" id="UP001284537">
    <property type="component" value="Unassembled WGS sequence"/>
</dbReference>
<dbReference type="Gene3D" id="3.40.50.980">
    <property type="match status" value="2"/>
</dbReference>
<proteinExistence type="predicted"/>
<name>A0ABU4ULU2_9GAMM</name>
<dbReference type="CDD" id="cd17646">
    <property type="entry name" value="A_NRPS_AB3403-like"/>
    <property type="match status" value="1"/>
</dbReference>
<feature type="non-terminal residue" evidence="2">
    <location>
        <position position="532"/>
    </location>
</feature>
<dbReference type="Gene3D" id="3.30.300.30">
    <property type="match status" value="1"/>
</dbReference>
<feature type="non-terminal residue" evidence="2">
    <location>
        <position position="1"/>
    </location>
</feature>
<evidence type="ECO:0000313" key="2">
    <source>
        <dbReference type="EMBL" id="MDX8130471.1"/>
    </source>
</evidence>
<dbReference type="InterPro" id="IPR045851">
    <property type="entry name" value="AMP-bd_C_sf"/>
</dbReference>
<dbReference type="EMBL" id="JAXARY010000058">
    <property type="protein sequence ID" value="MDX8130471.1"/>
    <property type="molecule type" value="Genomic_DNA"/>
</dbReference>
<dbReference type="InterPro" id="IPR009081">
    <property type="entry name" value="PP-bd_ACP"/>
</dbReference>
<dbReference type="Pfam" id="PF00550">
    <property type="entry name" value="PP-binding"/>
    <property type="match status" value="1"/>
</dbReference>
<accession>A0ABU4ULU2</accession>
<dbReference type="InterPro" id="IPR000873">
    <property type="entry name" value="AMP-dep_synth/lig_dom"/>
</dbReference>
<dbReference type="NCBIfam" id="TIGR01733">
    <property type="entry name" value="AA-adenyl-dom"/>
    <property type="match status" value="1"/>
</dbReference>
<dbReference type="SUPFAM" id="SSF56801">
    <property type="entry name" value="Acetyl-CoA synthetase-like"/>
    <property type="match status" value="1"/>
</dbReference>
<dbReference type="Gene3D" id="1.10.1200.10">
    <property type="entry name" value="ACP-like"/>
    <property type="match status" value="1"/>
</dbReference>
<protein>
    <submittedName>
        <fullName evidence="2">Amino acid adenylation domain-containing protein</fullName>
    </submittedName>
</protein>
<evidence type="ECO:0000259" key="1">
    <source>
        <dbReference type="PROSITE" id="PS50075"/>
    </source>
</evidence>
<dbReference type="PROSITE" id="PS50075">
    <property type="entry name" value="CARRIER"/>
    <property type="match status" value="1"/>
</dbReference>
<organism evidence="2 3">
    <name type="scientific">Methylomonas defluvii</name>
    <dbReference type="NCBI Taxonomy" id="3045149"/>
    <lineage>
        <taxon>Bacteria</taxon>
        <taxon>Pseudomonadati</taxon>
        <taxon>Pseudomonadota</taxon>
        <taxon>Gammaproteobacteria</taxon>
        <taxon>Methylococcales</taxon>
        <taxon>Methylococcaceae</taxon>
        <taxon>Methylomonas</taxon>
    </lineage>
</organism>
<gene>
    <name evidence="2" type="ORF">QLH52_24515</name>
</gene>
<keyword evidence="3" id="KW-1185">Reference proteome</keyword>
<dbReference type="PANTHER" id="PTHR45527">
    <property type="entry name" value="NONRIBOSOMAL PEPTIDE SYNTHETASE"/>
    <property type="match status" value="1"/>
</dbReference>
<comment type="caution">
    <text evidence="2">The sequence shown here is derived from an EMBL/GenBank/DDBJ whole genome shotgun (WGS) entry which is preliminary data.</text>
</comment>
<evidence type="ECO:0000313" key="3">
    <source>
        <dbReference type="Proteomes" id="UP001284537"/>
    </source>
</evidence>
<dbReference type="Gene3D" id="2.30.38.10">
    <property type="entry name" value="Luciferase, Domain 3"/>
    <property type="match status" value="1"/>
</dbReference>
<dbReference type="Pfam" id="PF13193">
    <property type="entry name" value="AMP-binding_C"/>
    <property type="match status" value="1"/>
</dbReference>
<dbReference type="InterPro" id="IPR025110">
    <property type="entry name" value="AMP-bd_C"/>
</dbReference>